<reference evidence="5 6" key="1">
    <citation type="journal article" date="2015" name="Genome Biol.">
        <title>Comparative genomics of Steinernema reveals deeply conserved gene regulatory networks.</title>
        <authorList>
            <person name="Dillman A.R."/>
            <person name="Macchietto M."/>
            <person name="Porter C.F."/>
            <person name="Rogers A."/>
            <person name="Williams B."/>
            <person name="Antoshechkin I."/>
            <person name="Lee M.M."/>
            <person name="Goodwin Z."/>
            <person name="Lu X."/>
            <person name="Lewis E.E."/>
            <person name="Goodrich-Blair H."/>
            <person name="Stock S.P."/>
            <person name="Adams B.J."/>
            <person name="Sternberg P.W."/>
            <person name="Mortazavi A."/>
        </authorList>
    </citation>
    <scope>NUCLEOTIDE SEQUENCE [LARGE SCALE GENOMIC DNA]</scope>
    <source>
        <strain evidence="5 6">ALL</strain>
    </source>
</reference>
<dbReference type="PROSITE" id="PS51465">
    <property type="entry name" value="KAZAL_2"/>
    <property type="match status" value="1"/>
</dbReference>
<protein>
    <recommendedName>
        <fullName evidence="4">Kazal-like domain-containing protein</fullName>
    </recommendedName>
</protein>
<feature type="domain" description="Kazal-like" evidence="4">
    <location>
        <begin position="16"/>
        <end position="76"/>
    </location>
</feature>
<dbReference type="STRING" id="34508.A0A4U8UU51"/>
<evidence type="ECO:0000256" key="3">
    <source>
        <dbReference type="ARBA" id="ARBA00023157"/>
    </source>
</evidence>
<dbReference type="SMART" id="SM00280">
    <property type="entry name" value="KAZAL"/>
    <property type="match status" value="3"/>
</dbReference>
<dbReference type="PANTHER" id="PTHR10913:SF45">
    <property type="entry name" value="FOLLISTATIN, ISOFORM A-RELATED"/>
    <property type="match status" value="1"/>
</dbReference>
<gene>
    <name evidence="5" type="ORF">L596_003427</name>
</gene>
<evidence type="ECO:0000313" key="6">
    <source>
        <dbReference type="Proteomes" id="UP000298663"/>
    </source>
</evidence>
<evidence type="ECO:0000256" key="2">
    <source>
        <dbReference type="ARBA" id="ARBA00022900"/>
    </source>
</evidence>
<dbReference type="AlphaFoldDB" id="A0A4U8UU51"/>
<dbReference type="GO" id="GO:0030154">
    <property type="term" value="P:cell differentiation"/>
    <property type="evidence" value="ECO:0007669"/>
    <property type="project" value="TreeGrafter"/>
</dbReference>
<keyword evidence="1" id="KW-0646">Protease inhibitor</keyword>
<dbReference type="GO" id="GO:0005576">
    <property type="term" value="C:extracellular region"/>
    <property type="evidence" value="ECO:0007669"/>
    <property type="project" value="TreeGrafter"/>
</dbReference>
<reference evidence="5 6" key="2">
    <citation type="journal article" date="2019" name="G3 (Bethesda)">
        <title>Hybrid Assembly of the Genome of the Entomopathogenic Nematode Steinernema carpocapsae Identifies the X-Chromosome.</title>
        <authorList>
            <person name="Serra L."/>
            <person name="Macchietto M."/>
            <person name="Macias-Munoz A."/>
            <person name="McGill C.J."/>
            <person name="Rodriguez I.M."/>
            <person name="Rodriguez B."/>
            <person name="Murad R."/>
            <person name="Mortazavi A."/>
        </authorList>
    </citation>
    <scope>NUCLEOTIDE SEQUENCE [LARGE SCALE GENOMIC DNA]</scope>
    <source>
        <strain evidence="5 6">ALL</strain>
    </source>
</reference>
<organism evidence="5 6">
    <name type="scientific">Steinernema carpocapsae</name>
    <name type="common">Entomopathogenic nematode</name>
    <dbReference type="NCBI Taxonomy" id="34508"/>
    <lineage>
        <taxon>Eukaryota</taxon>
        <taxon>Metazoa</taxon>
        <taxon>Ecdysozoa</taxon>
        <taxon>Nematoda</taxon>
        <taxon>Chromadorea</taxon>
        <taxon>Rhabditida</taxon>
        <taxon>Tylenchina</taxon>
        <taxon>Panagrolaimomorpha</taxon>
        <taxon>Strongyloidoidea</taxon>
        <taxon>Steinernematidae</taxon>
        <taxon>Steinernema</taxon>
    </lineage>
</organism>
<sequence>MSPIVFTGFFVELKKLHDGACCTQNQCSPSDQPVCDSHGKLYSNYCEYEKQKCVSAKIDKINLEIRMSAPNCSCVQHCTNVVEPVCDSFGQTHLNLCVFSNKKCTLKAMNQKMPELDYLGKCCNTLCSPGRQRFPICDTLGHTHNDFCSLLIWQCEAKRKGDDVFVQFKSFGPCRRVYENRP</sequence>
<evidence type="ECO:0000313" key="5">
    <source>
        <dbReference type="EMBL" id="TMS36199.1"/>
    </source>
</evidence>
<dbReference type="SUPFAM" id="SSF100895">
    <property type="entry name" value="Kazal-type serine protease inhibitors"/>
    <property type="match status" value="3"/>
</dbReference>
<dbReference type="InterPro" id="IPR050653">
    <property type="entry name" value="Prot_Inhib_GrowthFact_Antg"/>
</dbReference>
<dbReference type="Proteomes" id="UP000298663">
    <property type="component" value="Chromosome X"/>
</dbReference>
<dbReference type="OrthoDB" id="126772at2759"/>
<evidence type="ECO:0000259" key="4">
    <source>
        <dbReference type="PROSITE" id="PS51465"/>
    </source>
</evidence>
<dbReference type="EMBL" id="AZBU02000001">
    <property type="protein sequence ID" value="TMS36199.1"/>
    <property type="molecule type" value="Genomic_DNA"/>
</dbReference>
<dbReference type="InterPro" id="IPR036058">
    <property type="entry name" value="Kazal_dom_sf"/>
</dbReference>
<name>A0A4U8UU51_STECR</name>
<dbReference type="InterPro" id="IPR002350">
    <property type="entry name" value="Kazal_dom"/>
</dbReference>
<keyword evidence="3" id="KW-1015">Disulfide bond</keyword>
<keyword evidence="6" id="KW-1185">Reference proteome</keyword>
<accession>A0A4U8UU51</accession>
<dbReference type="Gene3D" id="3.30.60.30">
    <property type="match status" value="2"/>
</dbReference>
<proteinExistence type="predicted"/>
<keyword evidence="2" id="KW-0722">Serine protease inhibitor</keyword>
<dbReference type="PANTHER" id="PTHR10913">
    <property type="entry name" value="FOLLISTATIN-RELATED"/>
    <property type="match status" value="1"/>
</dbReference>
<evidence type="ECO:0000256" key="1">
    <source>
        <dbReference type="ARBA" id="ARBA00022690"/>
    </source>
</evidence>
<dbReference type="EMBL" id="CM016762">
    <property type="protein sequence ID" value="TMS36199.1"/>
    <property type="molecule type" value="Genomic_DNA"/>
</dbReference>
<comment type="caution">
    <text evidence="5">The sequence shown here is derived from an EMBL/GenBank/DDBJ whole genome shotgun (WGS) entry which is preliminary data.</text>
</comment>
<dbReference type="Pfam" id="PF07648">
    <property type="entry name" value="Kazal_2"/>
    <property type="match status" value="2"/>
</dbReference>